<feature type="domain" description="Protein kinase" evidence="14">
    <location>
        <begin position="12"/>
        <end position="266"/>
    </location>
</feature>
<dbReference type="FunFam" id="3.30.200.20:FF:000096">
    <property type="entry name" value="Non-specific serine/threonine protein kinase"/>
    <property type="match status" value="1"/>
</dbReference>
<evidence type="ECO:0000256" key="6">
    <source>
        <dbReference type="ARBA" id="ARBA00022741"/>
    </source>
</evidence>
<protein>
    <recommendedName>
        <fullName evidence="3">non-specific serine/threonine protein kinase</fullName>
        <ecNumber evidence="3">2.7.11.1</ecNumber>
    </recommendedName>
</protein>
<evidence type="ECO:0000256" key="13">
    <source>
        <dbReference type="RuleBase" id="RU000304"/>
    </source>
</evidence>
<evidence type="ECO:0000256" key="5">
    <source>
        <dbReference type="ARBA" id="ARBA00022679"/>
    </source>
</evidence>
<evidence type="ECO:0000256" key="3">
    <source>
        <dbReference type="ARBA" id="ARBA00012513"/>
    </source>
</evidence>
<comment type="cofactor">
    <cofactor evidence="1">
        <name>Mn(2+)</name>
        <dbReference type="ChEBI" id="CHEBI:29035"/>
    </cofactor>
</comment>
<dbReference type="InterPro" id="IPR011009">
    <property type="entry name" value="Kinase-like_dom_sf"/>
</dbReference>
<dbReference type="InterPro" id="IPR000719">
    <property type="entry name" value="Prot_kinase_dom"/>
</dbReference>
<evidence type="ECO:0000256" key="11">
    <source>
        <dbReference type="ARBA" id="ARBA00048679"/>
    </source>
</evidence>
<evidence type="ECO:0000256" key="2">
    <source>
        <dbReference type="ARBA" id="ARBA00006234"/>
    </source>
</evidence>
<evidence type="ECO:0000313" key="16">
    <source>
        <dbReference type="EMBL" id="JAU21063.1"/>
    </source>
</evidence>
<dbReference type="GO" id="GO:0004674">
    <property type="term" value="F:protein serine/threonine kinase activity"/>
    <property type="evidence" value="ECO:0007669"/>
    <property type="project" value="UniProtKB-KW"/>
</dbReference>
<dbReference type="GO" id="GO:0005524">
    <property type="term" value="F:ATP binding"/>
    <property type="evidence" value="ECO:0007669"/>
    <property type="project" value="UniProtKB-UniRule"/>
</dbReference>
<dbReference type="GO" id="GO:0007165">
    <property type="term" value="P:signal transduction"/>
    <property type="evidence" value="ECO:0007669"/>
    <property type="project" value="InterPro"/>
</dbReference>
<keyword evidence="9" id="KW-0464">Manganese</keyword>
<dbReference type="InterPro" id="IPR004041">
    <property type="entry name" value="NAF_dom"/>
</dbReference>
<keyword evidence="5" id="KW-0808">Transferase</keyword>
<comment type="catalytic activity">
    <reaction evidence="10">
        <text>L-threonyl-[protein] + ATP = O-phospho-L-threonyl-[protein] + ADP + H(+)</text>
        <dbReference type="Rhea" id="RHEA:46608"/>
        <dbReference type="Rhea" id="RHEA-COMP:11060"/>
        <dbReference type="Rhea" id="RHEA-COMP:11605"/>
        <dbReference type="ChEBI" id="CHEBI:15378"/>
        <dbReference type="ChEBI" id="CHEBI:30013"/>
        <dbReference type="ChEBI" id="CHEBI:30616"/>
        <dbReference type="ChEBI" id="CHEBI:61977"/>
        <dbReference type="ChEBI" id="CHEBI:456216"/>
        <dbReference type="EC" id="2.7.11.1"/>
    </reaction>
</comment>
<dbReference type="PROSITE" id="PS50816">
    <property type="entry name" value="NAF"/>
    <property type="match status" value="1"/>
</dbReference>
<dbReference type="Gene3D" id="1.10.510.10">
    <property type="entry name" value="Transferase(Phosphotransferase) domain 1"/>
    <property type="match status" value="1"/>
</dbReference>
<keyword evidence="8 12" id="KW-0067">ATP-binding</keyword>
<dbReference type="Pfam" id="PF03822">
    <property type="entry name" value="NAF"/>
    <property type="match status" value="1"/>
</dbReference>
<keyword evidence="7 16" id="KW-0418">Kinase</keyword>
<evidence type="ECO:0000256" key="7">
    <source>
        <dbReference type="ARBA" id="ARBA00022777"/>
    </source>
</evidence>
<dbReference type="FunFam" id="3.30.310.80:FF:000005">
    <property type="entry name" value="Non-specific serine/threonine protein kinase"/>
    <property type="match status" value="1"/>
</dbReference>
<evidence type="ECO:0000256" key="12">
    <source>
        <dbReference type="PROSITE-ProRule" id="PRU10141"/>
    </source>
</evidence>
<sequence length="449" mass="51089">MENKPSVLTDRYEVGRLLGQGTFAKVYYGRSVGTNESVAIKMIDKEKVMRVGLSEQIKREISVMRIAKHPNVVELYEVMATKSRIYFVIEYCKGGELFNKVAKGKLKEDVAWKYFYQLINAVDYCHSRGVYHRDIKPENLLLDDNDNLKVSDFGLSALADSKRHDGLLHTTCGTPAYVAPEVINRKGYDGAKADIWSCGVVLFVLLAGYLPFHDSNLMEMYRKIGKADFKCPSWFAPDVKRLLCKMLDPNHESRITIARIKESSWFKKGLLLKQKKMGKQVREANSMEDGDLGPSENGVNHEEEPQLANFNAFDIIALSAGFDLAGLFGDVYDKRESRFASRKPAKEIISKLEEAAKRLKLKIRKQDAGLFKLEGSKEGRKGILSMDAEIFQVTQAFHLVEVKKSNGDTIEYHKLVEEDLRPALADIVWVWQGEKEKDEQEVHQQREPL</sequence>
<dbReference type="EMBL" id="GEVI01011257">
    <property type="protein sequence ID" value="JAU21063.1"/>
    <property type="molecule type" value="Transcribed_RNA"/>
</dbReference>
<dbReference type="EC" id="2.7.11.1" evidence="3"/>
<name>A0A1J3DPK0_NOCCA</name>
<dbReference type="CDD" id="cd12195">
    <property type="entry name" value="CIPK_C"/>
    <property type="match status" value="1"/>
</dbReference>
<dbReference type="PROSITE" id="PS00107">
    <property type="entry name" value="PROTEIN_KINASE_ATP"/>
    <property type="match status" value="1"/>
</dbReference>
<dbReference type="PANTHER" id="PTHR43895:SF120">
    <property type="entry name" value="CBL-INTERACTING SERINE_THREONINE-PROTEIN KINASE 2"/>
    <property type="match status" value="1"/>
</dbReference>
<dbReference type="SUPFAM" id="SSF56112">
    <property type="entry name" value="Protein kinase-like (PK-like)"/>
    <property type="match status" value="1"/>
</dbReference>
<accession>A0A1J3DPK0</accession>
<dbReference type="PROSITE" id="PS50011">
    <property type="entry name" value="PROTEIN_KINASE_DOM"/>
    <property type="match status" value="1"/>
</dbReference>
<dbReference type="InterPro" id="IPR008271">
    <property type="entry name" value="Ser/Thr_kinase_AS"/>
</dbReference>
<organism evidence="16">
    <name type="scientific">Noccaea caerulescens</name>
    <name type="common">Alpine penny-cress</name>
    <name type="synonym">Thlaspi caerulescens</name>
    <dbReference type="NCBI Taxonomy" id="107243"/>
    <lineage>
        <taxon>Eukaryota</taxon>
        <taxon>Viridiplantae</taxon>
        <taxon>Streptophyta</taxon>
        <taxon>Embryophyta</taxon>
        <taxon>Tracheophyta</taxon>
        <taxon>Spermatophyta</taxon>
        <taxon>Magnoliopsida</taxon>
        <taxon>eudicotyledons</taxon>
        <taxon>Gunneridae</taxon>
        <taxon>Pentapetalae</taxon>
        <taxon>rosids</taxon>
        <taxon>malvids</taxon>
        <taxon>Brassicales</taxon>
        <taxon>Brassicaceae</taxon>
        <taxon>Coluteocarpeae</taxon>
        <taxon>Noccaea</taxon>
    </lineage>
</organism>
<dbReference type="PROSITE" id="PS00108">
    <property type="entry name" value="PROTEIN_KINASE_ST"/>
    <property type="match status" value="1"/>
</dbReference>
<evidence type="ECO:0000259" key="15">
    <source>
        <dbReference type="PROSITE" id="PS50816"/>
    </source>
</evidence>
<evidence type="ECO:0000256" key="1">
    <source>
        <dbReference type="ARBA" id="ARBA00001936"/>
    </source>
</evidence>
<reference evidence="16" key="1">
    <citation type="submission" date="2016-07" db="EMBL/GenBank/DDBJ databases">
        <title>De novo transcriptome assembly of four accessions of the metal hyperaccumulator plant Noccaea caerulescens.</title>
        <authorList>
            <person name="Blande D."/>
            <person name="Halimaa P."/>
            <person name="Tervahauta A.I."/>
            <person name="Aarts M.G."/>
            <person name="Karenlampi S.O."/>
        </authorList>
    </citation>
    <scope>NUCLEOTIDE SEQUENCE</scope>
</reference>
<feature type="domain" description="NAF" evidence="15">
    <location>
        <begin position="305"/>
        <end position="329"/>
    </location>
</feature>
<dbReference type="FunFam" id="1.10.510.10:FF:000279">
    <property type="entry name" value="Non-specific serine/threonine protein kinase"/>
    <property type="match status" value="1"/>
</dbReference>
<evidence type="ECO:0000256" key="10">
    <source>
        <dbReference type="ARBA" id="ARBA00047899"/>
    </source>
</evidence>
<keyword evidence="4 13" id="KW-0723">Serine/threonine-protein kinase</keyword>
<comment type="catalytic activity">
    <reaction evidence="11">
        <text>L-seryl-[protein] + ATP = O-phospho-L-seryl-[protein] + ADP + H(+)</text>
        <dbReference type="Rhea" id="RHEA:17989"/>
        <dbReference type="Rhea" id="RHEA-COMP:9863"/>
        <dbReference type="Rhea" id="RHEA-COMP:11604"/>
        <dbReference type="ChEBI" id="CHEBI:15378"/>
        <dbReference type="ChEBI" id="CHEBI:29999"/>
        <dbReference type="ChEBI" id="CHEBI:30616"/>
        <dbReference type="ChEBI" id="CHEBI:83421"/>
        <dbReference type="ChEBI" id="CHEBI:456216"/>
        <dbReference type="EC" id="2.7.11.1"/>
    </reaction>
</comment>
<dbReference type="PANTHER" id="PTHR43895">
    <property type="entry name" value="CALCIUM/CALMODULIN-DEPENDENT PROTEIN KINASE KINASE-RELATED"/>
    <property type="match status" value="1"/>
</dbReference>
<evidence type="ECO:0000259" key="14">
    <source>
        <dbReference type="PROSITE" id="PS50011"/>
    </source>
</evidence>
<keyword evidence="6 12" id="KW-0547">Nucleotide-binding</keyword>
<dbReference type="Gene3D" id="3.30.310.80">
    <property type="entry name" value="Kinase associated domain 1, KA1"/>
    <property type="match status" value="1"/>
</dbReference>
<evidence type="ECO:0000256" key="4">
    <source>
        <dbReference type="ARBA" id="ARBA00022527"/>
    </source>
</evidence>
<evidence type="ECO:0000256" key="9">
    <source>
        <dbReference type="ARBA" id="ARBA00023211"/>
    </source>
</evidence>
<proteinExistence type="inferred from homology"/>
<dbReference type="InterPro" id="IPR017441">
    <property type="entry name" value="Protein_kinase_ATP_BS"/>
</dbReference>
<evidence type="ECO:0000256" key="8">
    <source>
        <dbReference type="ARBA" id="ARBA00022840"/>
    </source>
</evidence>
<dbReference type="SMART" id="SM00220">
    <property type="entry name" value="S_TKc"/>
    <property type="match status" value="1"/>
</dbReference>
<feature type="binding site" evidence="12">
    <location>
        <position position="41"/>
    </location>
    <ligand>
        <name>ATP</name>
        <dbReference type="ChEBI" id="CHEBI:30616"/>
    </ligand>
</feature>
<dbReference type="GO" id="GO:0106310">
    <property type="term" value="F:protein serine kinase activity"/>
    <property type="evidence" value="ECO:0007669"/>
    <property type="project" value="RHEA"/>
</dbReference>
<dbReference type="AlphaFoldDB" id="A0A1J3DPK0"/>
<comment type="similarity">
    <text evidence="2">Belongs to the protein kinase superfamily. CAMK Ser/Thr protein kinase family. SNF1 subfamily.</text>
</comment>
<gene>
    <name evidence="16" type="ORF">GA_TR7043_c1_g1_i1_g.23313</name>
</gene>
<dbReference type="InterPro" id="IPR018451">
    <property type="entry name" value="NAF/FISL_domain"/>
</dbReference>
<dbReference type="Pfam" id="PF00069">
    <property type="entry name" value="Pkinase"/>
    <property type="match status" value="1"/>
</dbReference>